<evidence type="ECO:0000256" key="6">
    <source>
        <dbReference type="ARBA" id="ARBA00022574"/>
    </source>
</evidence>
<dbReference type="InterPro" id="IPR015943">
    <property type="entry name" value="WD40/YVTN_repeat-like_dom_sf"/>
</dbReference>
<feature type="domain" description="WD repeat-containing protein 75 second beta-propeller" evidence="16">
    <location>
        <begin position="523"/>
        <end position="704"/>
    </location>
</feature>
<dbReference type="InterPro" id="IPR020617">
    <property type="entry name" value="Thiolase_C"/>
</dbReference>
<dbReference type="GO" id="GO:0005777">
    <property type="term" value="C:peroxisome"/>
    <property type="evidence" value="ECO:0007669"/>
    <property type="project" value="TreeGrafter"/>
</dbReference>
<dbReference type="CDD" id="cd00751">
    <property type="entry name" value="thiolase"/>
    <property type="match status" value="1"/>
</dbReference>
<dbReference type="GO" id="GO:0003988">
    <property type="term" value="F:acetyl-CoA C-acyltransferase activity"/>
    <property type="evidence" value="ECO:0007669"/>
    <property type="project" value="UniProtKB-EC"/>
</dbReference>
<evidence type="ECO:0000256" key="9">
    <source>
        <dbReference type="ARBA" id="ARBA00023242"/>
    </source>
</evidence>
<feature type="domain" description="Thiolase C-terminal" evidence="15">
    <location>
        <begin position="1309"/>
        <end position="1428"/>
    </location>
</feature>
<dbReference type="InterPro" id="IPR016039">
    <property type="entry name" value="Thiolase-like"/>
</dbReference>
<feature type="repeat" description="WD" evidence="12">
    <location>
        <begin position="571"/>
        <end position="605"/>
    </location>
</feature>
<evidence type="ECO:0000256" key="7">
    <source>
        <dbReference type="ARBA" id="ARBA00022679"/>
    </source>
</evidence>
<name>A0A8H7LIE8_9AGAM</name>
<keyword evidence="7" id="KW-0808">Transferase</keyword>
<dbReference type="PROSITE" id="PS00098">
    <property type="entry name" value="THIOLASE_1"/>
    <property type="match status" value="1"/>
</dbReference>
<feature type="compositionally biased region" description="Basic and acidic residues" evidence="13">
    <location>
        <begin position="876"/>
        <end position="891"/>
    </location>
</feature>
<dbReference type="SUPFAM" id="SSF53901">
    <property type="entry name" value="Thiolase-like"/>
    <property type="match status" value="2"/>
</dbReference>
<comment type="pathway">
    <text evidence="2">Lipid metabolism; fatty acid metabolism.</text>
</comment>
<dbReference type="InterPro" id="IPR002155">
    <property type="entry name" value="Thiolase"/>
</dbReference>
<evidence type="ECO:0000256" key="3">
    <source>
        <dbReference type="ARBA" id="ARBA00010982"/>
    </source>
</evidence>
<dbReference type="GO" id="GO:0006635">
    <property type="term" value="P:fatty acid beta-oxidation"/>
    <property type="evidence" value="ECO:0007669"/>
    <property type="project" value="TreeGrafter"/>
</dbReference>
<dbReference type="Proteomes" id="UP000650582">
    <property type="component" value="Unassembled WGS sequence"/>
</dbReference>
<accession>A0A8H7LIE8</accession>
<keyword evidence="6 12" id="KW-0853">WD repeat</keyword>
<evidence type="ECO:0000256" key="13">
    <source>
        <dbReference type="SAM" id="MobiDB-lite"/>
    </source>
</evidence>
<organism evidence="17 18">
    <name type="scientific">Rhizoctonia solani</name>
    <dbReference type="NCBI Taxonomy" id="456999"/>
    <lineage>
        <taxon>Eukaryota</taxon>
        <taxon>Fungi</taxon>
        <taxon>Dikarya</taxon>
        <taxon>Basidiomycota</taxon>
        <taxon>Agaricomycotina</taxon>
        <taxon>Agaricomycetes</taxon>
        <taxon>Cantharellales</taxon>
        <taxon>Ceratobasidiaceae</taxon>
        <taxon>Rhizoctonia</taxon>
    </lineage>
</organism>
<dbReference type="Gene3D" id="2.130.10.10">
    <property type="entry name" value="YVTN repeat-like/Quinoprotein amine dehydrogenase"/>
    <property type="match status" value="3"/>
</dbReference>
<dbReference type="Pfam" id="PF00108">
    <property type="entry name" value="Thiolase_N"/>
    <property type="match status" value="1"/>
</dbReference>
<feature type="region of interest" description="Disordered" evidence="13">
    <location>
        <begin position="1"/>
        <end position="57"/>
    </location>
</feature>
<dbReference type="InterPro" id="IPR050215">
    <property type="entry name" value="Thiolase-like_sf_Thiolase"/>
</dbReference>
<evidence type="ECO:0000313" key="17">
    <source>
        <dbReference type="EMBL" id="KAF8667698.1"/>
    </source>
</evidence>
<keyword evidence="5" id="KW-0698">rRNA processing</keyword>
<evidence type="ECO:0000313" key="18">
    <source>
        <dbReference type="Proteomes" id="UP000650582"/>
    </source>
</evidence>
<keyword evidence="8" id="KW-0677">Repeat</keyword>
<dbReference type="SMART" id="SM00320">
    <property type="entry name" value="WD40"/>
    <property type="match status" value="5"/>
</dbReference>
<dbReference type="SUPFAM" id="SSF82171">
    <property type="entry name" value="DPP6 N-terminal domain-like"/>
    <property type="match status" value="1"/>
</dbReference>
<evidence type="ECO:0000256" key="5">
    <source>
        <dbReference type="ARBA" id="ARBA00022552"/>
    </source>
</evidence>
<comment type="catalytic activity">
    <reaction evidence="11">
        <text>an acyl-CoA + acetyl-CoA = a 3-oxoacyl-CoA + CoA</text>
        <dbReference type="Rhea" id="RHEA:21564"/>
        <dbReference type="ChEBI" id="CHEBI:57287"/>
        <dbReference type="ChEBI" id="CHEBI:57288"/>
        <dbReference type="ChEBI" id="CHEBI:58342"/>
        <dbReference type="ChEBI" id="CHEBI:90726"/>
        <dbReference type="EC" id="2.3.1.16"/>
    </reaction>
</comment>
<comment type="subcellular location">
    <subcellularLocation>
        <location evidence="1">Nucleus</location>
        <location evidence="1">Nucleolus</location>
    </subcellularLocation>
</comment>
<feature type="compositionally biased region" description="Basic residues" evidence="13">
    <location>
        <begin position="865"/>
        <end position="875"/>
    </location>
</feature>
<feature type="compositionally biased region" description="Low complexity" evidence="13">
    <location>
        <begin position="21"/>
        <end position="42"/>
    </location>
</feature>
<dbReference type="InterPro" id="IPR020616">
    <property type="entry name" value="Thiolase_N"/>
</dbReference>
<evidence type="ECO:0000256" key="8">
    <source>
        <dbReference type="ARBA" id="ARBA00022737"/>
    </source>
</evidence>
<feature type="repeat" description="WD" evidence="12">
    <location>
        <begin position="337"/>
        <end position="378"/>
    </location>
</feature>
<dbReference type="PANTHER" id="PTHR43853">
    <property type="entry name" value="3-KETOACYL-COA THIOLASE, PEROXISOMAL"/>
    <property type="match status" value="1"/>
</dbReference>
<evidence type="ECO:0000256" key="11">
    <source>
        <dbReference type="ARBA" id="ARBA00047605"/>
    </source>
</evidence>
<gene>
    <name evidence="17" type="ORF">RHS04_09276</name>
</gene>
<protein>
    <submittedName>
        <fullName evidence="17">Thiolase</fullName>
    </submittedName>
</protein>
<dbReference type="InterPro" id="IPR020615">
    <property type="entry name" value="Thiolase_acyl_enz_int_AS"/>
</dbReference>
<dbReference type="EMBL" id="JACYCC010000364">
    <property type="protein sequence ID" value="KAF8667698.1"/>
    <property type="molecule type" value="Genomic_DNA"/>
</dbReference>
<dbReference type="InterPro" id="IPR057644">
    <property type="entry name" value="Beta-prop_WDR75_2nd"/>
</dbReference>
<keyword evidence="9" id="KW-0539">Nucleus</keyword>
<evidence type="ECO:0000259" key="14">
    <source>
        <dbReference type="Pfam" id="PF00108"/>
    </source>
</evidence>
<dbReference type="GO" id="GO:0010124">
    <property type="term" value="P:phenylacetate catabolic process"/>
    <property type="evidence" value="ECO:0007669"/>
    <property type="project" value="TreeGrafter"/>
</dbReference>
<feature type="region of interest" description="Disordered" evidence="13">
    <location>
        <begin position="825"/>
        <end position="916"/>
    </location>
</feature>
<evidence type="ECO:0000259" key="16">
    <source>
        <dbReference type="Pfam" id="PF23769"/>
    </source>
</evidence>
<proteinExistence type="inferred from homology"/>
<keyword evidence="4" id="KW-0690">Ribosome biogenesis</keyword>
<feature type="repeat" description="WD" evidence="12">
    <location>
        <begin position="109"/>
        <end position="151"/>
    </location>
</feature>
<evidence type="ECO:0000256" key="1">
    <source>
        <dbReference type="ARBA" id="ARBA00004604"/>
    </source>
</evidence>
<dbReference type="Pfam" id="PF02803">
    <property type="entry name" value="Thiolase_C"/>
    <property type="match status" value="1"/>
</dbReference>
<reference evidence="17" key="1">
    <citation type="submission" date="2020-09" db="EMBL/GenBank/DDBJ databases">
        <title>Comparative genome analyses of four rice-infecting Rhizoctonia solani isolates reveal extensive enrichment of homogalacturonan modification genes.</title>
        <authorList>
            <person name="Lee D.-Y."/>
            <person name="Jeon J."/>
            <person name="Kim K.-T."/>
            <person name="Cheong K."/>
            <person name="Song H."/>
            <person name="Choi G."/>
            <person name="Ko J."/>
            <person name="Opiyo S.O."/>
            <person name="Zuo S."/>
            <person name="Madhav S."/>
            <person name="Lee Y.-H."/>
            <person name="Wang G.-L."/>
        </authorList>
    </citation>
    <scope>NUCLEOTIDE SEQUENCE</scope>
    <source>
        <strain evidence="17">AG1-IA YN-7</strain>
    </source>
</reference>
<evidence type="ECO:0000259" key="15">
    <source>
        <dbReference type="Pfam" id="PF02803"/>
    </source>
</evidence>
<dbReference type="Gene3D" id="3.40.47.10">
    <property type="match status" value="2"/>
</dbReference>
<comment type="similarity">
    <text evidence="3">Belongs to the thiolase-like superfamily. Thiolase family.</text>
</comment>
<feature type="domain" description="Thiolase N-terminal" evidence="14">
    <location>
        <begin position="1048"/>
        <end position="1300"/>
    </location>
</feature>
<dbReference type="PANTHER" id="PTHR43853:SF10">
    <property type="entry name" value="ACETYL-COA C-ACETYLTRANSFERASE"/>
    <property type="match status" value="1"/>
</dbReference>
<dbReference type="InterPro" id="IPR036322">
    <property type="entry name" value="WD40_repeat_dom_sf"/>
</dbReference>
<evidence type="ECO:0000256" key="10">
    <source>
        <dbReference type="ARBA" id="ARBA00023315"/>
    </source>
</evidence>
<dbReference type="SUPFAM" id="SSF50978">
    <property type="entry name" value="WD40 repeat-like"/>
    <property type="match status" value="1"/>
</dbReference>
<keyword evidence="10" id="KW-0012">Acyltransferase</keyword>
<feature type="compositionally biased region" description="Low complexity" evidence="13">
    <location>
        <begin position="831"/>
        <end position="847"/>
    </location>
</feature>
<feature type="compositionally biased region" description="Acidic residues" evidence="13">
    <location>
        <begin position="892"/>
        <end position="908"/>
    </location>
</feature>
<dbReference type="NCBIfam" id="TIGR01930">
    <property type="entry name" value="AcCoA-C-Actrans"/>
    <property type="match status" value="1"/>
</dbReference>
<evidence type="ECO:0000256" key="4">
    <source>
        <dbReference type="ARBA" id="ARBA00022517"/>
    </source>
</evidence>
<dbReference type="InterPro" id="IPR001680">
    <property type="entry name" value="WD40_rpt"/>
</dbReference>
<dbReference type="Pfam" id="PF23869">
    <property type="entry name" value="Beta-prop_WDR75_1st"/>
    <property type="match status" value="2"/>
</dbReference>
<evidence type="ECO:0000256" key="2">
    <source>
        <dbReference type="ARBA" id="ARBA00004872"/>
    </source>
</evidence>
<evidence type="ECO:0000256" key="12">
    <source>
        <dbReference type="PROSITE-ProRule" id="PRU00221"/>
    </source>
</evidence>
<comment type="caution">
    <text evidence="17">The sequence shown here is derived from an EMBL/GenBank/DDBJ whole genome shotgun (WGS) entry which is preliminary data.</text>
</comment>
<feature type="compositionally biased region" description="Basic and acidic residues" evidence="13">
    <location>
        <begin position="848"/>
        <end position="864"/>
    </location>
</feature>
<dbReference type="PROSITE" id="PS50294">
    <property type="entry name" value="WD_REPEATS_REGION"/>
    <property type="match status" value="3"/>
</dbReference>
<sequence length="1431" mass="153612">MLSTSPKKSAEHKKKRDRDNATTNGVTEETTVTVTATTVAEGAPRKKRRKEAVAKRQDAKDKVWKWANLAESSISALPPLFTPDSRQAYHSSSSLQIFSTATGRLVSTIPAHSDTITALLLNPHDSTQLFSASLDGTLKRWDTHHGALLETLRIDQPVTHIATHSSLDDDLFVVTTANLGASSLHTPSCVTNPGYYPGKESDSSHVFRVTTKPKHQLQPPKSCLSDPPKAYKSSRTTYVGKTRRATGAAISACGEYLIVIGGNKAYVSRTRGNEPRGFTTFMSPDALTCLAVHPTESYFATGDDRGVVRLWYCLNDTAVPLTSDPSPSKSTAATTTLHWHAHAVSALSFTPSGAQLVSGGEEAVLVVWQLHSGQREYIPRVGAPIGAVSVCFGPNGGLEYAIALMDGGVVFVGSDTLRIIRAVRRVRLGASYTSFRSILSNSPRITDPNPTLPLPLVSNSQSNRILVPATHPASLQILSRTGAGLSLVGELEVAPASRVSRRDETPIEPIRVGLVALSTKGKETDVQWLATVDSRADAEIYLKFWKWNNADSTTTPSLNTRIDRPHGEHRVTSLAFHPRGDMLATTGEDGQVKLWGIRKSSDEVQSEFWMCASSFSYRNHTPSKALFSPDGSLLAVIHGQCITLWDSENTTIPRGALSCVETKGPRELVFVGSSGRYIAVLGAQTVVLWDLVRLCVLWHAPLTMYPCSSQHPPHIAAHPTQPTFALFQYPDAKSTRISIFGASGPTEARTRTVPFKLDQPSWDESGVLGVGMSDSDRWSLVLAGDEVQELSEEGSKARGISVDAAPFVPRTLFEDIFGRGAMGSVTTSATKAPPGKGAEAAGNNNPEAQEKENEKAKKAEEFKAAKRSRRKHRKATKAEAKLLAEVGVDKNNEDDEQEGQESDPETPESSEPATEADAVETIVYLGMKRKPSFGDGSIKLVNGVGRVGVHSASDEEEDESGEEITVLASRRMGDELFRQRTCPGNAGKARALTSSGDIVGLKTAGWQVTSYYSSQPTIAMDRIRQLTSHFSSAPSGLPALSKKSPDDVVITMAVRSALTKAKKGGFKDTRSDELLTGMFKAAIAKMQIDPALIQDICVGTVLPPGAPYEARSAALAAGIPQTTPVQVINRFCSSGLMAVTTVANQIRVGQIDIGLAVGVESMTANPDSGSPKLSDEIMAHNTAKDCVMPMGWTSENVAQDFNITREDMDQFAALSHQRASEAQRTGRFSEIVPVEGFSKSESGERTRIIVDKDDGIRHDTNPAALGKIRSAFPQWGGGKTTGGNASQITDGAAAVLLMRRKKAEELGLPILAKYITTSVAGLAPRIMGIGPTYAIPMALEQTGLSVGDVDLFEINEAFASMYVYSVRKLGLDIEKVNVNGGAIALGHPLDKCARQVATGLAELERRGGKQVLVTSMCIGLGMGAAAVFIRD</sequence>
<dbReference type="Pfam" id="PF23769">
    <property type="entry name" value="Beta-prop_WDR75_2nd"/>
    <property type="match status" value="1"/>
</dbReference>
<dbReference type="PROSITE" id="PS50082">
    <property type="entry name" value="WD_REPEATS_2"/>
    <property type="match status" value="3"/>
</dbReference>